<keyword evidence="2" id="KW-1185">Reference proteome</keyword>
<accession>A0ABV6R6R9</accession>
<sequence length="430" mass="45977">MKLSRRSILAASGAGAIGLTAAACGSGGGGDEDAPIDLDAEATDLSGEITLLTPDFVGDQRPVLDNDIIAPFAEETGVKVTVDQVDWDKLNEKLTTSIAGGVIADVIMTGVGWTPPFANKGVFAQLPTDYVETLKFDETVLISAKYDDDYYSLPQGLDLRFLSYHPEFFEAAGITEPPATIEELGQVADELTKDGVIGFDLFSTTLRQAWIFLLYAHGGTLFSEDGLTPKLHEEPGRKATEWILERMKNGSVDYNLQAAEGQPTPFQQKKSAIAITSTGVWPSWLDMTPELTKEGAVGTFLMPTTDGGQLMFQGGTLISVSKRSQNQAAAIALVKHFMKPEILGIANGATGKVPPTADIPDNEDIKSNLLASFALENLDKAGAAEGGTAAWMEIRGNLQPLIEACLTGKSTVDQMLDEMKKLCDDAIGRL</sequence>
<dbReference type="PROSITE" id="PS51257">
    <property type="entry name" value="PROKAR_LIPOPROTEIN"/>
    <property type="match status" value="1"/>
</dbReference>
<dbReference type="EMBL" id="JBHLSV010000002">
    <property type="protein sequence ID" value="MFC0672682.1"/>
    <property type="molecule type" value="Genomic_DNA"/>
</dbReference>
<gene>
    <name evidence="1" type="ORF">ACFFF6_01795</name>
</gene>
<dbReference type="RefSeq" id="WP_376977664.1">
    <property type="nucleotide sequence ID" value="NZ_JBHLSV010000002.1"/>
</dbReference>
<reference evidence="1 2" key="1">
    <citation type="submission" date="2024-09" db="EMBL/GenBank/DDBJ databases">
        <authorList>
            <person name="Sun Q."/>
            <person name="Mori K."/>
        </authorList>
    </citation>
    <scope>NUCLEOTIDE SEQUENCE [LARGE SCALE GENOMIC DNA]</scope>
    <source>
        <strain evidence="1 2">CICC 10874</strain>
    </source>
</reference>
<comment type="caution">
    <text evidence="1">The sequence shown here is derived from an EMBL/GenBank/DDBJ whole genome shotgun (WGS) entry which is preliminary data.</text>
</comment>
<dbReference type="InterPro" id="IPR006311">
    <property type="entry name" value="TAT_signal"/>
</dbReference>
<dbReference type="PROSITE" id="PS51318">
    <property type="entry name" value="TAT"/>
    <property type="match status" value="1"/>
</dbReference>
<evidence type="ECO:0000313" key="1">
    <source>
        <dbReference type="EMBL" id="MFC0672682.1"/>
    </source>
</evidence>
<dbReference type="Pfam" id="PF13416">
    <property type="entry name" value="SBP_bac_8"/>
    <property type="match status" value="1"/>
</dbReference>
<dbReference type="Gene3D" id="3.40.190.10">
    <property type="entry name" value="Periplasmic binding protein-like II"/>
    <property type="match status" value="2"/>
</dbReference>
<dbReference type="PANTHER" id="PTHR43649:SF12">
    <property type="entry name" value="DIACETYLCHITOBIOSE BINDING PROTEIN DASA"/>
    <property type="match status" value="1"/>
</dbReference>
<dbReference type="PANTHER" id="PTHR43649">
    <property type="entry name" value="ARABINOSE-BINDING PROTEIN-RELATED"/>
    <property type="match status" value="1"/>
</dbReference>
<organism evidence="1 2">
    <name type="scientific">Brachybacterium hainanense</name>
    <dbReference type="NCBI Taxonomy" id="1541174"/>
    <lineage>
        <taxon>Bacteria</taxon>
        <taxon>Bacillati</taxon>
        <taxon>Actinomycetota</taxon>
        <taxon>Actinomycetes</taxon>
        <taxon>Micrococcales</taxon>
        <taxon>Dermabacteraceae</taxon>
        <taxon>Brachybacterium</taxon>
    </lineage>
</organism>
<dbReference type="Proteomes" id="UP001589793">
    <property type="component" value="Unassembled WGS sequence"/>
</dbReference>
<dbReference type="SUPFAM" id="SSF53850">
    <property type="entry name" value="Periplasmic binding protein-like II"/>
    <property type="match status" value="1"/>
</dbReference>
<proteinExistence type="predicted"/>
<name>A0ABV6R6R9_9MICO</name>
<dbReference type="InterPro" id="IPR006059">
    <property type="entry name" value="SBP"/>
</dbReference>
<protein>
    <submittedName>
        <fullName evidence="1">Extracellular solute-binding protein</fullName>
    </submittedName>
</protein>
<dbReference type="InterPro" id="IPR050490">
    <property type="entry name" value="Bact_solute-bd_prot1"/>
</dbReference>
<evidence type="ECO:0000313" key="2">
    <source>
        <dbReference type="Proteomes" id="UP001589793"/>
    </source>
</evidence>